<gene>
    <name evidence="1" type="ORF">EV421DRAFT_1718830</name>
</gene>
<dbReference type="AlphaFoldDB" id="A0AA39MG89"/>
<evidence type="ECO:0000313" key="1">
    <source>
        <dbReference type="EMBL" id="KAK0433187.1"/>
    </source>
</evidence>
<name>A0AA39MG89_9AGAR</name>
<proteinExistence type="predicted"/>
<sequence length="255" mass="29382">MQGLFGDTSVYYGTVEQQGHLTLHLHMIIWLRNSLSPQQIRDRLMSKDSEFRVKLIQYLESVHKGDYFSSPQDTVSAMRHEESIKPGYNDFMELLPDVPPRHCDQTVGCEECVAGNTSDSWWSYFKKMVDMVVNKCNIHSCHSNMWADGTLKQNTNAKGCLDNKWKRCKSRFPRKIEQETSVDKETGHINLIKKEAWINTFTPLISYIFRCNTDVTSLRSGTAIKAVLVYVTDYITKPGLKTHAIFDCIQAVFQR</sequence>
<feature type="non-terminal residue" evidence="1">
    <location>
        <position position="255"/>
    </location>
</feature>
<evidence type="ECO:0000313" key="2">
    <source>
        <dbReference type="Proteomes" id="UP001175226"/>
    </source>
</evidence>
<keyword evidence="2" id="KW-1185">Reference proteome</keyword>
<organism evidence="1 2">
    <name type="scientific">Armillaria borealis</name>
    <dbReference type="NCBI Taxonomy" id="47425"/>
    <lineage>
        <taxon>Eukaryota</taxon>
        <taxon>Fungi</taxon>
        <taxon>Dikarya</taxon>
        <taxon>Basidiomycota</taxon>
        <taxon>Agaricomycotina</taxon>
        <taxon>Agaricomycetes</taxon>
        <taxon>Agaricomycetidae</taxon>
        <taxon>Agaricales</taxon>
        <taxon>Marasmiineae</taxon>
        <taxon>Physalacriaceae</taxon>
        <taxon>Armillaria</taxon>
    </lineage>
</organism>
<protein>
    <recommendedName>
        <fullName evidence="3">Helitron helicase-like domain-containing protein</fullName>
    </recommendedName>
</protein>
<dbReference type="Proteomes" id="UP001175226">
    <property type="component" value="Unassembled WGS sequence"/>
</dbReference>
<accession>A0AA39MG89</accession>
<reference evidence="1" key="1">
    <citation type="submission" date="2023-06" db="EMBL/GenBank/DDBJ databases">
        <authorList>
            <consortium name="Lawrence Berkeley National Laboratory"/>
            <person name="Ahrendt S."/>
            <person name="Sahu N."/>
            <person name="Indic B."/>
            <person name="Wong-Bajracharya J."/>
            <person name="Merenyi Z."/>
            <person name="Ke H.-M."/>
            <person name="Monk M."/>
            <person name="Kocsube S."/>
            <person name="Drula E."/>
            <person name="Lipzen A."/>
            <person name="Balint B."/>
            <person name="Henrissat B."/>
            <person name="Andreopoulos B."/>
            <person name="Martin F.M."/>
            <person name="Harder C.B."/>
            <person name="Rigling D."/>
            <person name="Ford K.L."/>
            <person name="Foster G.D."/>
            <person name="Pangilinan J."/>
            <person name="Papanicolaou A."/>
            <person name="Barry K."/>
            <person name="LaButti K."/>
            <person name="Viragh M."/>
            <person name="Koriabine M."/>
            <person name="Yan M."/>
            <person name="Riley R."/>
            <person name="Champramary S."/>
            <person name="Plett K.L."/>
            <person name="Tsai I.J."/>
            <person name="Slot J."/>
            <person name="Sipos G."/>
            <person name="Plett J."/>
            <person name="Nagy L.G."/>
            <person name="Grigoriev I.V."/>
        </authorList>
    </citation>
    <scope>NUCLEOTIDE SEQUENCE</scope>
    <source>
        <strain evidence="1">FPL87.14</strain>
    </source>
</reference>
<evidence type="ECO:0008006" key="3">
    <source>
        <dbReference type="Google" id="ProtNLM"/>
    </source>
</evidence>
<dbReference type="EMBL" id="JAUEPT010000084">
    <property type="protein sequence ID" value="KAK0433187.1"/>
    <property type="molecule type" value="Genomic_DNA"/>
</dbReference>
<comment type="caution">
    <text evidence="1">The sequence shown here is derived from an EMBL/GenBank/DDBJ whole genome shotgun (WGS) entry which is preliminary data.</text>
</comment>